<protein>
    <submittedName>
        <fullName evidence="1">Uncharacterized protein</fullName>
    </submittedName>
</protein>
<dbReference type="Proteomes" id="UP000287872">
    <property type="component" value="Unassembled WGS sequence"/>
</dbReference>
<reference evidence="1 2" key="1">
    <citation type="submission" date="2018-11" db="EMBL/GenBank/DDBJ databases">
        <title>Genome sequencing and assembly of Clostridium tagluense strain A121.</title>
        <authorList>
            <person name="Murakami T."/>
            <person name="Segawa T."/>
            <person name="Shcherbakova V.A."/>
            <person name="Mori H."/>
            <person name="Yoshimura Y."/>
        </authorList>
    </citation>
    <scope>NUCLEOTIDE SEQUENCE [LARGE SCALE GENOMIC DNA]</scope>
    <source>
        <strain evidence="1 2">A121</strain>
    </source>
</reference>
<keyword evidence="2" id="KW-1185">Reference proteome</keyword>
<proteinExistence type="predicted"/>
<dbReference type="AlphaFoldDB" id="A0A401UJP3"/>
<gene>
    <name evidence="1" type="ORF">Ctaglu_13710</name>
</gene>
<comment type="caution">
    <text evidence="1">The sequence shown here is derived from an EMBL/GenBank/DDBJ whole genome shotgun (WGS) entry which is preliminary data.</text>
</comment>
<evidence type="ECO:0000313" key="1">
    <source>
        <dbReference type="EMBL" id="GCD09748.1"/>
    </source>
</evidence>
<sequence>MLSKKNEGSIGTISIDTGADLNVQVMGRLSYDKIAQKLGTYDFTHAKAAIFNITSDFDKLKSLVKDETITITYNNKFYNFHVEMK</sequence>
<accession>A0A401UJP3</accession>
<dbReference type="EMBL" id="BHYK01000006">
    <property type="protein sequence ID" value="GCD09748.1"/>
    <property type="molecule type" value="Genomic_DNA"/>
</dbReference>
<dbReference type="RefSeq" id="WP_124999463.1">
    <property type="nucleotide sequence ID" value="NZ_BHYK01000006.1"/>
</dbReference>
<organism evidence="1 2">
    <name type="scientific">Clostridium tagluense</name>
    <dbReference type="NCBI Taxonomy" id="360422"/>
    <lineage>
        <taxon>Bacteria</taxon>
        <taxon>Bacillati</taxon>
        <taxon>Bacillota</taxon>
        <taxon>Clostridia</taxon>
        <taxon>Eubacteriales</taxon>
        <taxon>Clostridiaceae</taxon>
        <taxon>Clostridium</taxon>
    </lineage>
</organism>
<evidence type="ECO:0000313" key="2">
    <source>
        <dbReference type="Proteomes" id="UP000287872"/>
    </source>
</evidence>
<name>A0A401UJP3_9CLOT</name>